<keyword evidence="5" id="KW-1185">Reference proteome</keyword>
<dbReference type="InterPro" id="IPR036864">
    <property type="entry name" value="Zn2-C6_fun-type_DNA-bd_sf"/>
</dbReference>
<accession>A0A2S4KVZ6</accession>
<dbReference type="Proteomes" id="UP000237481">
    <property type="component" value="Unassembled WGS sequence"/>
</dbReference>
<protein>
    <recommendedName>
        <fullName evidence="3">Zn(2)-C6 fungal-type domain-containing protein</fullName>
    </recommendedName>
</protein>
<evidence type="ECO:0000256" key="2">
    <source>
        <dbReference type="SAM" id="MobiDB-lite"/>
    </source>
</evidence>
<evidence type="ECO:0000256" key="1">
    <source>
        <dbReference type="ARBA" id="ARBA00023242"/>
    </source>
</evidence>
<feature type="region of interest" description="Disordered" evidence="2">
    <location>
        <begin position="168"/>
        <end position="196"/>
    </location>
</feature>
<evidence type="ECO:0000313" key="4">
    <source>
        <dbReference type="EMBL" id="POR34368.1"/>
    </source>
</evidence>
<keyword evidence="1" id="KW-0539">Nucleus</keyword>
<dbReference type="GO" id="GO:0000981">
    <property type="term" value="F:DNA-binding transcription factor activity, RNA polymerase II-specific"/>
    <property type="evidence" value="ECO:0007669"/>
    <property type="project" value="InterPro"/>
</dbReference>
<feature type="region of interest" description="Disordered" evidence="2">
    <location>
        <begin position="1"/>
        <end position="26"/>
    </location>
</feature>
<dbReference type="SUPFAM" id="SSF57701">
    <property type="entry name" value="Zn2/Cys6 DNA-binding domain"/>
    <property type="match status" value="1"/>
</dbReference>
<dbReference type="PANTHER" id="PTHR47655:SF2">
    <property type="entry name" value="QUINIC ACID UTILIZATION ACTIVATOR"/>
    <property type="match status" value="1"/>
</dbReference>
<dbReference type="GO" id="GO:0045944">
    <property type="term" value="P:positive regulation of transcription by RNA polymerase II"/>
    <property type="evidence" value="ECO:0007669"/>
    <property type="project" value="TreeGrafter"/>
</dbReference>
<comment type="caution">
    <text evidence="4">The sequence shown here is derived from an EMBL/GenBank/DDBJ whole genome shotgun (WGS) entry which is preliminary data.</text>
</comment>
<gene>
    <name evidence="4" type="ORF">TPAR_05446</name>
</gene>
<organism evidence="4 5">
    <name type="scientific">Tolypocladium paradoxum</name>
    <dbReference type="NCBI Taxonomy" id="94208"/>
    <lineage>
        <taxon>Eukaryota</taxon>
        <taxon>Fungi</taxon>
        <taxon>Dikarya</taxon>
        <taxon>Ascomycota</taxon>
        <taxon>Pezizomycotina</taxon>
        <taxon>Sordariomycetes</taxon>
        <taxon>Hypocreomycetidae</taxon>
        <taxon>Hypocreales</taxon>
        <taxon>Ophiocordycipitaceae</taxon>
        <taxon>Tolypocladium</taxon>
    </lineage>
</organism>
<dbReference type="CDD" id="cd00067">
    <property type="entry name" value="GAL4"/>
    <property type="match status" value="1"/>
</dbReference>
<dbReference type="PROSITE" id="PS50048">
    <property type="entry name" value="ZN2_CY6_FUNGAL_2"/>
    <property type="match status" value="1"/>
</dbReference>
<name>A0A2S4KVZ6_9HYPO</name>
<dbReference type="OrthoDB" id="2943660at2759"/>
<dbReference type="EMBL" id="PKSG01000528">
    <property type="protein sequence ID" value="POR34368.1"/>
    <property type="molecule type" value="Genomic_DNA"/>
</dbReference>
<feature type="region of interest" description="Disordered" evidence="2">
    <location>
        <begin position="105"/>
        <end position="126"/>
    </location>
</feature>
<dbReference type="PANTHER" id="PTHR47655">
    <property type="entry name" value="QUINIC ACID UTILIZATION ACTIVATOR"/>
    <property type="match status" value="1"/>
</dbReference>
<dbReference type="Gene3D" id="4.10.240.10">
    <property type="entry name" value="Zn(2)-C6 fungal-type DNA-binding domain"/>
    <property type="match status" value="1"/>
</dbReference>
<feature type="region of interest" description="Disordered" evidence="2">
    <location>
        <begin position="272"/>
        <end position="293"/>
    </location>
</feature>
<dbReference type="GO" id="GO:0008270">
    <property type="term" value="F:zinc ion binding"/>
    <property type="evidence" value="ECO:0007669"/>
    <property type="project" value="InterPro"/>
</dbReference>
<feature type="domain" description="Zn(2)-C6 fungal-type" evidence="3">
    <location>
        <begin position="31"/>
        <end position="61"/>
    </location>
</feature>
<dbReference type="AlphaFoldDB" id="A0A2S4KVZ6"/>
<dbReference type="InterPro" id="IPR001138">
    <property type="entry name" value="Zn2Cys6_DnaBD"/>
</dbReference>
<dbReference type="SMART" id="SM00066">
    <property type="entry name" value="GAL4"/>
    <property type="match status" value="1"/>
</dbReference>
<dbReference type="Pfam" id="PF00172">
    <property type="entry name" value="Zn_clus"/>
    <property type="match status" value="1"/>
</dbReference>
<dbReference type="InterPro" id="IPR052783">
    <property type="entry name" value="Metabolic/Drug-Res_Regulator"/>
</dbReference>
<feature type="compositionally biased region" description="Basic and acidic residues" evidence="2">
    <location>
        <begin position="281"/>
        <end position="293"/>
    </location>
</feature>
<proteinExistence type="predicted"/>
<sequence length="293" mass="32599">MIERQSTDSEAEAPPPPSSSPAAKRRRITKACDQCRAARRKCDSLAPVCSGCLWRDQTCTYDRKTKRRGTQAGYVGALEAMLALLLEEGGENRELVRGFLVRPWPGATGNREDDDEDEMNEDGDSDVAVKRRAETISVYNVELTTRLRRSWRKDALFKNITTLLACDDPPQVNGSSKAQDLFADPDQESSSGARRCQGDSDEAVVAQWPIFIQQGSSDPMFLVVRLIVRDRLKVQASRVHQPAHKTASNSLWPPLLLHQPWRRDLDPHALAPVPLMNPGDGRADAQPRCDGVE</sequence>
<reference evidence="4 5" key="1">
    <citation type="submission" date="2018-01" db="EMBL/GenBank/DDBJ databases">
        <title>Harnessing the power of phylogenomics to disentangle the directionality and signatures of interkingdom host jumping in the parasitic fungal genus Tolypocladium.</title>
        <authorList>
            <person name="Quandt C.A."/>
            <person name="Patterson W."/>
            <person name="Spatafora J.W."/>
        </authorList>
    </citation>
    <scope>NUCLEOTIDE SEQUENCE [LARGE SCALE GENOMIC DNA]</scope>
    <source>
        <strain evidence="4 5">NRBC 100945</strain>
    </source>
</reference>
<evidence type="ECO:0000313" key="5">
    <source>
        <dbReference type="Proteomes" id="UP000237481"/>
    </source>
</evidence>
<feature type="compositionally biased region" description="Acidic residues" evidence="2">
    <location>
        <begin position="112"/>
        <end position="125"/>
    </location>
</feature>
<dbReference type="PROSITE" id="PS00463">
    <property type="entry name" value="ZN2_CY6_FUNGAL_1"/>
    <property type="match status" value="1"/>
</dbReference>
<evidence type="ECO:0000259" key="3">
    <source>
        <dbReference type="PROSITE" id="PS50048"/>
    </source>
</evidence>